<dbReference type="Gene3D" id="1.20.140.150">
    <property type="match status" value="1"/>
</dbReference>
<feature type="transmembrane region" description="Helical" evidence="1">
    <location>
        <begin position="88"/>
        <end position="110"/>
    </location>
</feature>
<evidence type="ECO:0000313" key="2">
    <source>
        <dbReference type="EMBL" id="VDI80480.1"/>
    </source>
</evidence>
<dbReference type="EMBL" id="UYJE01010177">
    <property type="protein sequence ID" value="VDI80480.1"/>
    <property type="molecule type" value="Genomic_DNA"/>
</dbReference>
<dbReference type="OrthoDB" id="6106055at2759"/>
<comment type="caution">
    <text evidence="2">The sequence shown here is derived from an EMBL/GenBank/DDBJ whole genome shotgun (WGS) entry which is preliminary data.</text>
</comment>
<protein>
    <submittedName>
        <fullName evidence="2">Uncharacterized protein</fullName>
    </submittedName>
</protein>
<evidence type="ECO:0000256" key="1">
    <source>
        <dbReference type="SAM" id="Phobius"/>
    </source>
</evidence>
<feature type="transmembrane region" description="Helical" evidence="1">
    <location>
        <begin position="122"/>
        <end position="148"/>
    </location>
</feature>
<dbReference type="Proteomes" id="UP000596742">
    <property type="component" value="Unassembled WGS sequence"/>
</dbReference>
<gene>
    <name evidence="2" type="ORF">MGAL_10B042726</name>
</gene>
<feature type="transmembrane region" description="Helical" evidence="1">
    <location>
        <begin position="174"/>
        <end position="194"/>
    </location>
</feature>
<reference evidence="2" key="1">
    <citation type="submission" date="2018-11" db="EMBL/GenBank/DDBJ databases">
        <authorList>
            <person name="Alioto T."/>
            <person name="Alioto T."/>
        </authorList>
    </citation>
    <scope>NUCLEOTIDE SEQUENCE</scope>
</reference>
<organism evidence="2 3">
    <name type="scientific">Mytilus galloprovincialis</name>
    <name type="common">Mediterranean mussel</name>
    <dbReference type="NCBI Taxonomy" id="29158"/>
    <lineage>
        <taxon>Eukaryota</taxon>
        <taxon>Metazoa</taxon>
        <taxon>Spiralia</taxon>
        <taxon>Lophotrochozoa</taxon>
        <taxon>Mollusca</taxon>
        <taxon>Bivalvia</taxon>
        <taxon>Autobranchia</taxon>
        <taxon>Pteriomorphia</taxon>
        <taxon>Mytilida</taxon>
        <taxon>Mytiloidea</taxon>
        <taxon>Mytilidae</taxon>
        <taxon>Mytilinae</taxon>
        <taxon>Mytilus</taxon>
    </lineage>
</organism>
<sequence length="238" mass="25198">MGGAGLIGTSIVAGVLLLVGLVTPGWFGIDVKSGENDVSINMNIFYSRVCVQESAIDTCLTMSNAAAMERATMTSDDSFRFTEYLVEAVGALIGCGCGTMLAIIYGLSVVREQDSIRPRSSNLAVTGLVLSIIGGICGGILVIEFIIIHTKMDMVTNTYGEQLESSNVGFEKSFPYSLVIMSFGLFFELIAVIVHISCMRTPYTGAPNGIILTPAVNGPTAVVVQHSTVSSTPYARFA</sequence>
<keyword evidence="1" id="KW-0472">Membrane</keyword>
<keyword evidence="1" id="KW-0812">Transmembrane</keyword>
<keyword evidence="3" id="KW-1185">Reference proteome</keyword>
<evidence type="ECO:0000313" key="3">
    <source>
        <dbReference type="Proteomes" id="UP000596742"/>
    </source>
</evidence>
<dbReference type="AlphaFoldDB" id="A0A8B6HKM8"/>
<name>A0A8B6HKM8_MYTGA</name>
<feature type="transmembrane region" description="Helical" evidence="1">
    <location>
        <begin position="7"/>
        <end position="29"/>
    </location>
</feature>
<proteinExistence type="predicted"/>
<keyword evidence="1" id="KW-1133">Transmembrane helix</keyword>
<accession>A0A8B6HKM8</accession>